<keyword evidence="5" id="KW-0482">Metalloprotease</keyword>
<feature type="compositionally biased region" description="Basic and acidic residues" evidence="2">
    <location>
        <begin position="609"/>
        <end position="626"/>
    </location>
</feature>
<feature type="transmembrane region" description="Helical" evidence="3">
    <location>
        <begin position="316"/>
        <end position="334"/>
    </location>
</feature>
<feature type="compositionally biased region" description="Low complexity" evidence="2">
    <location>
        <begin position="627"/>
        <end position="640"/>
    </location>
</feature>
<keyword evidence="1" id="KW-0175">Coiled coil</keyword>
<reference evidence="5 6" key="1">
    <citation type="submission" date="2020-11" db="EMBL/GenBank/DDBJ databases">
        <title>Draft Genome Sequence and Secondary Metabolite Biosynthetic Potential of the Lysobacter niastensis Type strain DSM 18481.</title>
        <authorList>
            <person name="Turrini P."/>
            <person name="Artuso I."/>
            <person name="Tescari M."/>
            <person name="Lugli G.A."/>
            <person name="Frangipani E."/>
            <person name="Ventura M."/>
            <person name="Visca P."/>
        </authorList>
    </citation>
    <scope>NUCLEOTIDE SEQUENCE [LARGE SCALE GENOMIC DNA]</scope>
    <source>
        <strain evidence="5 6">DSM 18481</strain>
    </source>
</reference>
<keyword evidence="6" id="KW-1185">Reference proteome</keyword>
<evidence type="ECO:0000313" key="5">
    <source>
        <dbReference type="EMBL" id="MBF6024600.1"/>
    </source>
</evidence>
<dbReference type="Pfam" id="PF05569">
    <property type="entry name" value="Peptidase_M56"/>
    <property type="match status" value="1"/>
</dbReference>
<feature type="region of interest" description="Disordered" evidence="2">
    <location>
        <begin position="609"/>
        <end position="640"/>
    </location>
</feature>
<name>A0ABS0BBU1_9GAMM</name>
<feature type="domain" description="Peptidase M56" evidence="4">
    <location>
        <begin position="30"/>
        <end position="260"/>
    </location>
</feature>
<dbReference type="GO" id="GO:0008237">
    <property type="term" value="F:metallopeptidase activity"/>
    <property type="evidence" value="ECO:0007669"/>
    <property type="project" value="UniProtKB-KW"/>
</dbReference>
<dbReference type="InterPro" id="IPR052173">
    <property type="entry name" value="Beta-lactam_resp_regulator"/>
</dbReference>
<comment type="caution">
    <text evidence="5">The sequence shown here is derived from an EMBL/GenBank/DDBJ whole genome shotgun (WGS) entry which is preliminary data.</text>
</comment>
<evidence type="ECO:0000259" key="4">
    <source>
        <dbReference type="Pfam" id="PF05569"/>
    </source>
</evidence>
<feature type="transmembrane region" description="Helical" evidence="3">
    <location>
        <begin position="46"/>
        <end position="69"/>
    </location>
</feature>
<keyword evidence="5" id="KW-0378">Hydrolase</keyword>
<organism evidence="5 6">
    <name type="scientific">Lysobacter niastensis</name>
    <dbReference type="NCBI Taxonomy" id="380629"/>
    <lineage>
        <taxon>Bacteria</taxon>
        <taxon>Pseudomonadati</taxon>
        <taxon>Pseudomonadota</taxon>
        <taxon>Gammaproteobacteria</taxon>
        <taxon>Lysobacterales</taxon>
        <taxon>Lysobacteraceae</taxon>
        <taxon>Lysobacter</taxon>
    </lineage>
</organism>
<gene>
    <name evidence="5" type="ORF">IU514_11220</name>
</gene>
<protein>
    <submittedName>
        <fullName evidence="5">M48 family metalloprotease</fullName>
    </submittedName>
</protein>
<feature type="transmembrane region" description="Helical" evidence="3">
    <location>
        <begin position="112"/>
        <end position="135"/>
    </location>
</feature>
<dbReference type="RefSeq" id="WP_194931212.1">
    <property type="nucleotide sequence ID" value="NZ_JADLZT010000006.1"/>
</dbReference>
<dbReference type="PANTHER" id="PTHR34978:SF3">
    <property type="entry name" value="SLR0241 PROTEIN"/>
    <property type="match status" value="1"/>
</dbReference>
<dbReference type="CDD" id="cd07341">
    <property type="entry name" value="M56_BlaR1_MecR1_like"/>
    <property type="match status" value="1"/>
</dbReference>
<dbReference type="EMBL" id="JADLZT010000006">
    <property type="protein sequence ID" value="MBF6024600.1"/>
    <property type="molecule type" value="Genomic_DNA"/>
</dbReference>
<sequence>MNGLMPELVQVLGRALLHFLWQGALIGLLAAVALQCLRNARPQKRYAVACIALLACLLVPLASVVAQLGQSTVAESPMLLSAAGVTSFETTAAAPMMQIETWSPRIEDSLPWIVAMWAAGACALSLRMAMGVAWIRRLRATPQGPMQAAWQARLDALCQRFGIRRPVALQLVDAIDSPASAGWWRPVVLLPTALLTRMPTDLIEALLAHELAHIRRHDYLVNLLQGVVEALLFYHPVTWWLSRRIRDEREHIADRLAAEATGEPRRLALALSELSDLLSQSHPQPSFHLAQAAHGGHLMSRIEQLVRPARSRDGRLAFPLIGLAAACVAFYAHAQITKPEVVTPAVQATPAAKATSAAAAQPAAQAKTANAAQPAAKAVTVRDSSTIRLSDDKAPRQAYGLVRKGQDGFTMHGSSKDIDAIRNAQRSLSDDFLWFRRDDKAYVVVDPSIVSRAHSAWRETDKLSAQMDALGDQMEVHGDKMEALGEQMEKLSTQYTSSAAMEEISKRMDALGQQQTKLSEQQVKVTAALVKADQAQYKELERQMEALADQQEAIGRQFEHEGELMDAEARRMDKQSEPMDALSRQMDEASKPMDALGKQMDALGEQMDKLSDQAERETQKLIDEALAKGLALPAPGRTRQ</sequence>
<feature type="coiled-coil region" evidence="1">
    <location>
        <begin position="501"/>
        <end position="557"/>
    </location>
</feature>
<evidence type="ECO:0000256" key="3">
    <source>
        <dbReference type="SAM" id="Phobius"/>
    </source>
</evidence>
<keyword evidence="5" id="KW-0645">Protease</keyword>
<keyword evidence="3" id="KW-1133">Transmembrane helix</keyword>
<feature type="transmembrane region" description="Helical" evidence="3">
    <location>
        <begin position="15"/>
        <end position="34"/>
    </location>
</feature>
<proteinExistence type="predicted"/>
<evidence type="ECO:0000256" key="1">
    <source>
        <dbReference type="SAM" id="Coils"/>
    </source>
</evidence>
<keyword evidence="3" id="KW-0812">Transmembrane</keyword>
<accession>A0ABS0BBU1</accession>
<evidence type="ECO:0000313" key="6">
    <source>
        <dbReference type="Proteomes" id="UP001429984"/>
    </source>
</evidence>
<keyword evidence="3" id="KW-0472">Membrane</keyword>
<dbReference type="Proteomes" id="UP001429984">
    <property type="component" value="Unassembled WGS sequence"/>
</dbReference>
<evidence type="ECO:0000256" key="2">
    <source>
        <dbReference type="SAM" id="MobiDB-lite"/>
    </source>
</evidence>
<dbReference type="Gene3D" id="3.30.2010.10">
    <property type="entry name" value="Metalloproteases ('zincins'), catalytic domain"/>
    <property type="match status" value="1"/>
</dbReference>
<dbReference type="InterPro" id="IPR008756">
    <property type="entry name" value="Peptidase_M56"/>
</dbReference>
<dbReference type="PANTHER" id="PTHR34978">
    <property type="entry name" value="POSSIBLE SENSOR-TRANSDUCER PROTEIN BLAR"/>
    <property type="match status" value="1"/>
</dbReference>